<reference evidence="3 4" key="1">
    <citation type="submission" date="2019-02" db="EMBL/GenBank/DDBJ databases">
        <title>Paenibacillus sp. nov., isolated from surface-sterilized tissue of Thalictrum simplex L.</title>
        <authorList>
            <person name="Tuo L."/>
        </authorList>
    </citation>
    <scope>NUCLEOTIDE SEQUENCE [LARGE SCALE GENOMIC DNA]</scope>
    <source>
        <strain evidence="3 4">N2SHLJ1</strain>
    </source>
</reference>
<dbReference type="InterPro" id="IPR044016">
    <property type="entry name" value="Big_13"/>
</dbReference>
<dbReference type="OrthoDB" id="1932903at2"/>
<comment type="caution">
    <text evidence="3">The sequence shown here is derived from an EMBL/GenBank/DDBJ whole genome shotgun (WGS) entry which is preliminary data.</text>
</comment>
<dbReference type="InterPro" id="IPR011493">
    <property type="entry name" value="GLUG"/>
</dbReference>
<dbReference type="PANTHER" id="PTHR43308:SF5">
    <property type="entry name" value="S-LAYER PROTEIN _ PEPTIDOGLYCAN ENDO-BETA-N-ACETYLGLUCOSAMINIDASE"/>
    <property type="match status" value="1"/>
</dbReference>
<dbReference type="InterPro" id="IPR051465">
    <property type="entry name" value="Cell_Envelope_Struct_Comp"/>
</dbReference>
<dbReference type="Proteomes" id="UP000293142">
    <property type="component" value="Unassembled WGS sequence"/>
</dbReference>
<dbReference type="RefSeq" id="WP_131013106.1">
    <property type="nucleotide sequence ID" value="NZ_SIRE01000006.1"/>
</dbReference>
<protein>
    <submittedName>
        <fullName evidence="3">DUF5011 domain-containing protein</fullName>
    </submittedName>
</protein>
<name>A0A4Q9DV76_9BACL</name>
<feature type="domain" description="SLH" evidence="2">
    <location>
        <begin position="861"/>
        <end position="923"/>
    </location>
</feature>
<dbReference type="Gene3D" id="2.60.40.10">
    <property type="entry name" value="Immunoglobulins"/>
    <property type="match status" value="3"/>
</dbReference>
<dbReference type="InterPro" id="IPR025883">
    <property type="entry name" value="Cadherin-like_domain"/>
</dbReference>
<dbReference type="InterPro" id="IPR013783">
    <property type="entry name" value="Ig-like_fold"/>
</dbReference>
<dbReference type="Gene3D" id="2.160.20.110">
    <property type="match status" value="1"/>
</dbReference>
<dbReference type="Pfam" id="PF19077">
    <property type="entry name" value="Big_13"/>
    <property type="match status" value="1"/>
</dbReference>
<dbReference type="Pfam" id="PF00395">
    <property type="entry name" value="SLH"/>
    <property type="match status" value="3"/>
</dbReference>
<evidence type="ECO:0000259" key="2">
    <source>
        <dbReference type="PROSITE" id="PS51272"/>
    </source>
</evidence>
<dbReference type="PROSITE" id="PS51272">
    <property type="entry name" value="SLH"/>
    <property type="match status" value="3"/>
</dbReference>
<proteinExistence type="predicted"/>
<dbReference type="InterPro" id="IPR001119">
    <property type="entry name" value="SLH_dom"/>
</dbReference>
<dbReference type="NCBIfam" id="NF033510">
    <property type="entry name" value="Ca_tandemer"/>
    <property type="match status" value="1"/>
</dbReference>
<feature type="region of interest" description="Disordered" evidence="1">
    <location>
        <begin position="323"/>
        <end position="343"/>
    </location>
</feature>
<dbReference type="Pfam" id="PF16403">
    <property type="entry name" value="Bact_surface_Ig-like"/>
    <property type="match status" value="2"/>
</dbReference>
<dbReference type="Pfam" id="PF12733">
    <property type="entry name" value="Cadherin-like"/>
    <property type="match status" value="1"/>
</dbReference>
<dbReference type="InterPro" id="IPR032179">
    <property type="entry name" value="Cry22Aa_Ig-like"/>
</dbReference>
<dbReference type="EMBL" id="SIRE01000006">
    <property type="protein sequence ID" value="TBL79860.1"/>
    <property type="molecule type" value="Genomic_DNA"/>
</dbReference>
<accession>A0A4Q9DV76</accession>
<feature type="domain" description="SLH" evidence="2">
    <location>
        <begin position="924"/>
        <end position="987"/>
    </location>
</feature>
<dbReference type="PANTHER" id="PTHR43308">
    <property type="entry name" value="OUTER MEMBRANE PROTEIN ALPHA-RELATED"/>
    <property type="match status" value="1"/>
</dbReference>
<feature type="domain" description="SLH" evidence="2">
    <location>
        <begin position="989"/>
        <end position="1043"/>
    </location>
</feature>
<evidence type="ECO:0000313" key="3">
    <source>
        <dbReference type="EMBL" id="TBL79860.1"/>
    </source>
</evidence>
<dbReference type="AlphaFoldDB" id="A0A4Q9DV76"/>
<evidence type="ECO:0000256" key="1">
    <source>
        <dbReference type="SAM" id="MobiDB-lite"/>
    </source>
</evidence>
<gene>
    <name evidence="3" type="ORF">EYB31_09690</name>
</gene>
<sequence>MKKRLTLFLVAVLAIGPLLGLWPLKAQAYTFSGTGDGTSGNPYIIKTAEDLDHVRDNLSASYKLQADIDLSAYGNWQPIGTYYNRFSGNFDGADYTISGMKINLNDDDVDDSIVDVYLGLFGVISQPATITNVRVENVDIRTGYAHVQVGGLVGAVGASTNYKALDRISVTGEIYGNGSTAGGVVGQLSIAELSNSDAHVRIDGGYAYAGGAVGSNSNGIIEQSYATGDITGKLYIGGLVGYHQGAGQLNTYATGDVTGADNTSNVSIGGLTGKMYAGKSIVNSYAAGFVRKGSGSQTGSKAGGLIGSLDGFGNATVTKSYWNSDEDNSGLQTKGWESGTDGAMSREDMKQIDIAGVGWDPAIWGIQTGASYPYLKSFSPVLRVDPLPIAAIYATEPGYNQLTFSGYVRDGSIGEPWEVSYTIKDASNHTVTQDVYAGIATAHNQTFSFSEILDANSYPLGTYSISITAKDTVVRPEQPQTLTFDVVDKKAPPATVLASPSNGQLTNDATPTVSGTAEAGATVTIVLDGSAAGTVTAGEDGSWSWTVGSTLAEGTHTLKARATDGAGNVSADSALLTFTVDRTPPLITLNGSAMMQVEAGSSFTDPGATAADRVEGDITSRISVTGSVYPNQLGTYNLEYRVSNQMGIPAPTVIRSVYVVDTRPPVITILGDDSILLTTGDVYVDPGATAVDSFEGNVPVTVTGSVYNQSPGNYELRYNSQDSSGNAAVEATRTVRVEARKYFSYSSSGSSYASGNADLKRLKVLAGGNELTLIPAFAADTTSYMVETTAEQVDIQIISSDANAVVTLREVVHTGAETIALAEGDNTFEITIKAENGTIKTYSLTVHREIEKVMQPVPGESLACAFSDIRGHWAELQICEATEKGIVEGDSATLFRPQGLVTRVEFAAMLLRTIGTSTGWGEDKLSFTDKDTIPVWARYTVRDAVEFGLLEGYPDGTLRPNQTVSRAEMAVMMARSMKWDIERTQTTAFADDAAIPDWAKGYIQAAFQRELVEGREGNRYMPYGEATRAESAVVLLRLLRTLQ</sequence>
<dbReference type="Pfam" id="PF07581">
    <property type="entry name" value="Glug"/>
    <property type="match status" value="1"/>
</dbReference>
<keyword evidence="4" id="KW-1185">Reference proteome</keyword>
<organism evidence="3 4">
    <name type="scientific">Paenibacillus thalictri</name>
    <dbReference type="NCBI Taxonomy" id="2527873"/>
    <lineage>
        <taxon>Bacteria</taxon>
        <taxon>Bacillati</taxon>
        <taxon>Bacillota</taxon>
        <taxon>Bacilli</taxon>
        <taxon>Bacillales</taxon>
        <taxon>Paenibacillaceae</taxon>
        <taxon>Paenibacillus</taxon>
    </lineage>
</organism>
<evidence type="ECO:0000313" key="4">
    <source>
        <dbReference type="Proteomes" id="UP000293142"/>
    </source>
</evidence>